<proteinExistence type="predicted"/>
<feature type="domain" description="Transposase DDE" evidence="3">
    <location>
        <begin position="341"/>
        <end position="461"/>
    </location>
</feature>
<evidence type="ECO:0000259" key="3">
    <source>
        <dbReference type="Pfam" id="PF13751"/>
    </source>
</evidence>
<dbReference type="Pfam" id="PF05598">
    <property type="entry name" value="DUF772"/>
    <property type="match status" value="1"/>
</dbReference>
<evidence type="ECO:0000256" key="1">
    <source>
        <dbReference type="SAM" id="Coils"/>
    </source>
</evidence>
<dbReference type="PANTHER" id="PTHR33408:SF2">
    <property type="entry name" value="TRANSPOSASE DDE DOMAIN-CONTAINING PROTEIN"/>
    <property type="match status" value="1"/>
</dbReference>
<evidence type="ECO:0000259" key="2">
    <source>
        <dbReference type="Pfam" id="PF05598"/>
    </source>
</evidence>
<comment type="caution">
    <text evidence="4">The sequence shown here is derived from an EMBL/GenBank/DDBJ whole genome shotgun (WGS) entry which is preliminary data.</text>
</comment>
<dbReference type="InterPro" id="IPR047629">
    <property type="entry name" value="IS1182_transpos"/>
</dbReference>
<reference evidence="4 5" key="1">
    <citation type="submission" date="2015-02" db="EMBL/GenBank/DDBJ databases">
        <title>Single-cell genomics of uncultivated deep-branching MTB reveals a conserved set of magnetosome genes.</title>
        <authorList>
            <person name="Kolinko S."/>
            <person name="Richter M."/>
            <person name="Glockner F.O."/>
            <person name="Brachmann A."/>
            <person name="Schuler D."/>
        </authorList>
    </citation>
    <scope>NUCLEOTIDE SEQUENCE [LARGE SCALE GENOMIC DNA]</scope>
    <source>
        <strain evidence="4">SKK-01</strain>
    </source>
</reference>
<protein>
    <submittedName>
        <fullName evidence="4">Transposase IS4 family protein</fullName>
    </submittedName>
</protein>
<dbReference type="EMBL" id="JYNY01000595">
    <property type="protein sequence ID" value="KJJ83405.1"/>
    <property type="molecule type" value="Genomic_DNA"/>
</dbReference>
<dbReference type="InterPro" id="IPR008490">
    <property type="entry name" value="Transposase_InsH_N"/>
</dbReference>
<feature type="coiled-coil region" evidence="1">
    <location>
        <begin position="180"/>
        <end position="220"/>
    </location>
</feature>
<sequence length="475" mass="54315">MAYRYGDRNQQFFLPSKIEDYVAKDAVVRAYDVIISCLDLTELGIEICPNKVGCPQYDPMTMLKLLVYGYSYGIRSSRKLERECNYNLSFIWLSGGLKPDHKTISEFRKKNKTALKAVLKQCAKLCIKLDLIDGNTLFVDGSKIRGSASIKNTWDKDKCERYLKRIDERIEEILGECETVDKDEIENASLVKMKEELKDKEALKAKVLKLTKELEEENNKTINTTDGDCARIKGLQGTQAGYNVQIVVDEKYGLLVNSDVVAENNDVAQFANQINQGNEVLGKLCNAACADSGYANTQELKKIDAQGIKVVVPSQRQASKKEASPFAKENFKYDKEKDSYICPEGQELEYRYTNKTENVKTYQIKDKDICQNCRHFDICTKSKQGRKITRLMDEEIKERLEKNYEEPDSKAIYKKRKEKAELPFGHIKRNLKMDSFLLRGKEGVRAEMSILATCFNIIRMISIMGVTTLIQRLTT</sequence>
<dbReference type="NCBIfam" id="NF033551">
    <property type="entry name" value="transpos_IS1182"/>
    <property type="match status" value="1"/>
</dbReference>
<evidence type="ECO:0000313" key="4">
    <source>
        <dbReference type="EMBL" id="KJJ83405.1"/>
    </source>
</evidence>
<evidence type="ECO:0000313" key="5">
    <source>
        <dbReference type="Proteomes" id="UP000033428"/>
    </source>
</evidence>
<keyword evidence="5" id="KW-1185">Reference proteome</keyword>
<accession>A0A0F0CPP8</accession>
<dbReference type="InterPro" id="IPR025668">
    <property type="entry name" value="Tnp_DDE_dom"/>
</dbReference>
<dbReference type="PANTHER" id="PTHR33408">
    <property type="entry name" value="TRANSPOSASE"/>
    <property type="match status" value="1"/>
</dbReference>
<dbReference type="Pfam" id="PF13751">
    <property type="entry name" value="DDE_Tnp_1_6"/>
    <property type="match status" value="1"/>
</dbReference>
<keyword evidence="1" id="KW-0175">Coiled coil</keyword>
<gene>
    <name evidence="4" type="ORF">OMAG_002727</name>
</gene>
<feature type="domain" description="Transposase InsH N-terminal" evidence="2">
    <location>
        <begin position="18"/>
        <end position="110"/>
    </location>
</feature>
<organism evidence="4 5">
    <name type="scientific">Candidatus Omnitrophus magneticus</name>
    <dbReference type="NCBI Taxonomy" id="1609969"/>
    <lineage>
        <taxon>Bacteria</taxon>
        <taxon>Pseudomonadati</taxon>
        <taxon>Candidatus Omnitrophota</taxon>
        <taxon>Candidatus Omnitrophus</taxon>
    </lineage>
</organism>
<dbReference type="Proteomes" id="UP000033428">
    <property type="component" value="Unassembled WGS sequence"/>
</dbReference>
<dbReference type="AlphaFoldDB" id="A0A0F0CPP8"/>
<name>A0A0F0CPP8_9BACT</name>